<proteinExistence type="predicted"/>
<dbReference type="AlphaFoldDB" id="W0V2K9"/>
<dbReference type="HOGENOM" id="CLU_3234690_0_0_4"/>
<dbReference type="STRING" id="1349767.GJA_1465"/>
<protein>
    <submittedName>
        <fullName evidence="1">Uncharacterized protein</fullName>
    </submittedName>
</protein>
<sequence length="43" mass="4488">MPAPTLRGASLGIKTAAPGLQSETASAAVWPAPRCPGITYYWE</sequence>
<reference evidence="1 2" key="1">
    <citation type="journal article" date="2015" name="Genome Announc.">
        <title>Genome Sequence of Mushroom Soft-Rot Pathogen Janthinobacterium agaricidamnosum.</title>
        <authorList>
            <person name="Graupner K."/>
            <person name="Lackner G."/>
            <person name="Hertweck C."/>
        </authorList>
    </citation>
    <scope>NUCLEOTIDE SEQUENCE [LARGE SCALE GENOMIC DNA]</scope>
    <source>
        <strain evidence="2">NBRC 102515 / DSM 9628</strain>
    </source>
</reference>
<evidence type="ECO:0000313" key="1">
    <source>
        <dbReference type="EMBL" id="CDG82116.1"/>
    </source>
</evidence>
<name>W0V2K9_9BURK</name>
<dbReference type="Proteomes" id="UP000027604">
    <property type="component" value="Chromosome I"/>
</dbReference>
<dbReference type="EMBL" id="HG322949">
    <property type="protein sequence ID" value="CDG82116.1"/>
    <property type="molecule type" value="Genomic_DNA"/>
</dbReference>
<accession>W0V2K9</accession>
<organism evidence="1 2">
    <name type="scientific">Janthinobacterium agaricidamnosum NBRC 102515 = DSM 9628</name>
    <dbReference type="NCBI Taxonomy" id="1349767"/>
    <lineage>
        <taxon>Bacteria</taxon>
        <taxon>Pseudomonadati</taxon>
        <taxon>Pseudomonadota</taxon>
        <taxon>Betaproteobacteria</taxon>
        <taxon>Burkholderiales</taxon>
        <taxon>Oxalobacteraceae</taxon>
        <taxon>Janthinobacterium</taxon>
    </lineage>
</organism>
<dbReference type="KEGG" id="jag:GJA_1465"/>
<evidence type="ECO:0000313" key="2">
    <source>
        <dbReference type="Proteomes" id="UP000027604"/>
    </source>
</evidence>
<gene>
    <name evidence="1" type="ORF">GJA_1465</name>
</gene>
<keyword evidence="2" id="KW-1185">Reference proteome</keyword>